<accession>A0A7R8CLI3</accession>
<keyword evidence="3" id="KW-1185">Reference proteome</keyword>
<feature type="compositionally biased region" description="Polar residues" evidence="1">
    <location>
        <begin position="124"/>
        <end position="148"/>
    </location>
</feature>
<gene>
    <name evidence="2" type="ORF">LSAA_4729</name>
</gene>
<reference evidence="2" key="1">
    <citation type="submission" date="2021-02" db="EMBL/GenBank/DDBJ databases">
        <authorList>
            <person name="Bekaert M."/>
        </authorList>
    </citation>
    <scope>NUCLEOTIDE SEQUENCE</scope>
    <source>
        <strain evidence="2">IoA-00</strain>
    </source>
</reference>
<sequence>MEPKVLIICPCRAILWSIRCIHREIVCDSEEGSKKSLLEKKNGRKKERKERKKNSRENLTVEDLNRLEEVRRSLNITSKPKGILKSSYNQSRKSQPELDDPEILLKNTRQNEYVNVFNTSRTSVPKTSLSSSTVTTCKSPVFSTSSSNNEEDRDFPFDMVPATTKVRAYEDHLSPVTPEKITPALIGMCNGEGLGNPKVQGTGGFYVSDSASLSLPKIIREEIKVRIVDAKEYNLNSDNFDVEGPEFFDGDRVVSVNGESVVKNSTKVLELINHESRHPEHSLKFEVKSREELSEIIKYLGHPDSVSDLIPRTSSIRFKLKKKSQYFLFSNVIPIIEEVKV</sequence>
<evidence type="ECO:0000313" key="2">
    <source>
        <dbReference type="EMBL" id="CAF2852958.1"/>
    </source>
</evidence>
<dbReference type="Proteomes" id="UP000675881">
    <property type="component" value="Chromosome 14"/>
</dbReference>
<feature type="region of interest" description="Disordered" evidence="1">
    <location>
        <begin position="124"/>
        <end position="156"/>
    </location>
</feature>
<evidence type="ECO:0000256" key="1">
    <source>
        <dbReference type="SAM" id="MobiDB-lite"/>
    </source>
</evidence>
<evidence type="ECO:0000313" key="3">
    <source>
        <dbReference type="Proteomes" id="UP000675881"/>
    </source>
</evidence>
<feature type="region of interest" description="Disordered" evidence="1">
    <location>
        <begin position="38"/>
        <end position="57"/>
    </location>
</feature>
<organism evidence="2 3">
    <name type="scientific">Lepeophtheirus salmonis</name>
    <name type="common">Salmon louse</name>
    <name type="synonym">Caligus salmonis</name>
    <dbReference type="NCBI Taxonomy" id="72036"/>
    <lineage>
        <taxon>Eukaryota</taxon>
        <taxon>Metazoa</taxon>
        <taxon>Ecdysozoa</taxon>
        <taxon>Arthropoda</taxon>
        <taxon>Crustacea</taxon>
        <taxon>Multicrustacea</taxon>
        <taxon>Hexanauplia</taxon>
        <taxon>Copepoda</taxon>
        <taxon>Siphonostomatoida</taxon>
        <taxon>Caligidae</taxon>
        <taxon>Lepeophtheirus</taxon>
    </lineage>
</organism>
<protein>
    <submittedName>
        <fullName evidence="2">(salmon louse) hypothetical protein</fullName>
    </submittedName>
</protein>
<name>A0A7R8CLI3_LEPSM</name>
<dbReference type="AlphaFoldDB" id="A0A7R8CLI3"/>
<proteinExistence type="predicted"/>
<feature type="compositionally biased region" description="Basic residues" evidence="1">
    <location>
        <begin position="42"/>
        <end position="54"/>
    </location>
</feature>
<dbReference type="EMBL" id="HG994593">
    <property type="protein sequence ID" value="CAF2852958.1"/>
    <property type="molecule type" value="Genomic_DNA"/>
</dbReference>